<dbReference type="Pfam" id="PF00048">
    <property type="entry name" value="IL8"/>
    <property type="match status" value="1"/>
</dbReference>
<dbReference type="Gene3D" id="2.40.50.40">
    <property type="match status" value="1"/>
</dbReference>
<evidence type="ECO:0000256" key="1">
    <source>
        <dbReference type="ARBA" id="ARBA00004613"/>
    </source>
</evidence>
<protein>
    <recommendedName>
        <fullName evidence="9">C-C motif chemokine</fullName>
    </recommendedName>
</protein>
<dbReference type="FunFam" id="2.40.50.40:FF:000002">
    <property type="entry name" value="C-C motif chemokine"/>
    <property type="match status" value="1"/>
</dbReference>
<keyword evidence="10" id="KW-0472">Membrane</keyword>
<dbReference type="PANTHER" id="PTHR12015:SF170">
    <property type="entry name" value="C-C MOTIF CHEMOKINE 5"/>
    <property type="match status" value="1"/>
</dbReference>
<evidence type="ECO:0000256" key="7">
    <source>
        <dbReference type="ARBA" id="ARBA00023157"/>
    </source>
</evidence>
<feature type="transmembrane region" description="Helical" evidence="10">
    <location>
        <begin position="7"/>
        <end position="27"/>
    </location>
</feature>
<evidence type="ECO:0000256" key="10">
    <source>
        <dbReference type="SAM" id="Phobius"/>
    </source>
</evidence>
<dbReference type="GeneTree" id="ENSGT01100000263482"/>
<feature type="transmembrane region" description="Helical" evidence="10">
    <location>
        <begin position="33"/>
        <end position="55"/>
    </location>
</feature>
<dbReference type="Proteomes" id="UP000000539">
    <property type="component" value="Chromosome 19"/>
</dbReference>
<evidence type="ECO:0000256" key="6">
    <source>
        <dbReference type="ARBA" id="ARBA00022729"/>
    </source>
</evidence>
<feature type="domain" description="Chemokine interleukin-8-like" evidence="11">
    <location>
        <begin position="138"/>
        <end position="196"/>
    </location>
</feature>
<evidence type="ECO:0000256" key="4">
    <source>
        <dbReference type="ARBA" id="ARBA00022514"/>
    </source>
</evidence>
<evidence type="ECO:0000256" key="2">
    <source>
        <dbReference type="ARBA" id="ARBA00010868"/>
    </source>
</evidence>
<reference evidence="12" key="3">
    <citation type="submission" date="2025-09" db="UniProtKB">
        <authorList>
            <consortium name="Ensembl"/>
        </authorList>
    </citation>
    <scope>IDENTIFICATION</scope>
    <source>
        <strain evidence="12">broiler</strain>
    </source>
</reference>
<dbReference type="AlphaFoldDB" id="A0A8V1AL34"/>
<dbReference type="InterPro" id="IPR039809">
    <property type="entry name" value="Chemokine_b/g/d"/>
</dbReference>
<evidence type="ECO:0000256" key="5">
    <source>
        <dbReference type="ARBA" id="ARBA00022525"/>
    </source>
</evidence>
<sequence>TRCSKAASHPVLVSVALGWVLICSDLPHLTQRLFWYFLNLLLPFFFSFFFFSAFLRQRCRDISYTLETPKFPLVIGHQPDKRRGASQPLHTTPGRTLLCSCLCSSPLSMMTAVAVSLSILLVAALFPQASSSPFGADTTVCCFNYSVRKLPQNHVKDYFYTSSKCPQAAVVFITRKGRQVCANPDARWVKEYINFLELQ</sequence>
<evidence type="ECO:0000256" key="9">
    <source>
        <dbReference type="RuleBase" id="RU361150"/>
    </source>
</evidence>
<dbReference type="GO" id="GO:0005615">
    <property type="term" value="C:extracellular space"/>
    <property type="evidence" value="ECO:0007669"/>
    <property type="project" value="UniProtKB-KW"/>
</dbReference>
<keyword evidence="4 9" id="KW-0202">Cytokine</keyword>
<keyword evidence="6" id="KW-0732">Signal</keyword>
<organism evidence="12 13">
    <name type="scientific">Gallus gallus</name>
    <name type="common">Chicken</name>
    <dbReference type="NCBI Taxonomy" id="9031"/>
    <lineage>
        <taxon>Eukaryota</taxon>
        <taxon>Metazoa</taxon>
        <taxon>Chordata</taxon>
        <taxon>Craniata</taxon>
        <taxon>Vertebrata</taxon>
        <taxon>Euteleostomi</taxon>
        <taxon>Archelosauria</taxon>
        <taxon>Archosauria</taxon>
        <taxon>Dinosauria</taxon>
        <taxon>Saurischia</taxon>
        <taxon>Theropoda</taxon>
        <taxon>Coelurosauria</taxon>
        <taxon>Aves</taxon>
        <taxon>Neognathae</taxon>
        <taxon>Galloanserae</taxon>
        <taxon>Galliformes</taxon>
        <taxon>Phasianidae</taxon>
        <taxon>Phasianinae</taxon>
        <taxon>Gallus</taxon>
    </lineage>
</organism>
<dbReference type="OrthoDB" id="8900217at2759"/>
<evidence type="ECO:0000256" key="3">
    <source>
        <dbReference type="ARBA" id="ARBA00022500"/>
    </source>
</evidence>
<dbReference type="Ensembl" id="ENSGALT00010072378.1">
    <property type="protein sequence ID" value="ENSGALP00010044845.1"/>
    <property type="gene ID" value="ENSGALG00010029947.1"/>
</dbReference>
<keyword evidence="13" id="KW-1185">Reference proteome</keyword>
<comment type="similarity">
    <text evidence="2 9">Belongs to the intercrine beta (chemokine CC) family.</text>
</comment>
<reference evidence="12" key="1">
    <citation type="submission" date="2020-11" db="EMBL/GenBank/DDBJ databases">
        <title>Gallus gallus (Chicken) genome, bGalGal1, GRCg7b, maternal haplotype autosomes + Z &amp; W.</title>
        <authorList>
            <person name="Warren W."/>
            <person name="Formenti G."/>
            <person name="Fedrigo O."/>
            <person name="Haase B."/>
            <person name="Mountcastle J."/>
            <person name="Balacco J."/>
            <person name="Tracey A."/>
            <person name="Schneider V."/>
            <person name="Okimoto R."/>
            <person name="Cheng H."/>
            <person name="Hawken R."/>
            <person name="Howe K."/>
            <person name="Jarvis E.D."/>
        </authorList>
    </citation>
    <scope>NUCLEOTIDE SEQUENCE [LARGE SCALE GENOMIC DNA]</scope>
    <source>
        <strain evidence="12">Broiler</strain>
    </source>
</reference>
<keyword evidence="10" id="KW-0812">Transmembrane</keyword>
<keyword evidence="5 9" id="KW-0964">Secreted</keyword>
<accession>A0A8V1AL34</accession>
<dbReference type="InterPro" id="IPR001811">
    <property type="entry name" value="Chemokine_IL8-like_dom"/>
</dbReference>
<dbReference type="FunCoup" id="A0A8V1AL34">
    <property type="interactions" value="184"/>
</dbReference>
<keyword evidence="10" id="KW-1133">Transmembrane helix</keyword>
<keyword evidence="8" id="KW-0395">Inflammatory response</keyword>
<dbReference type="PROSITE" id="PS00472">
    <property type="entry name" value="SMALL_CYTOKINES_CC"/>
    <property type="match status" value="1"/>
</dbReference>
<dbReference type="InterPro" id="IPR036048">
    <property type="entry name" value="Interleukin_8-like_sf"/>
</dbReference>
<dbReference type="PANTHER" id="PTHR12015">
    <property type="entry name" value="SMALL INDUCIBLE CYTOKINE A"/>
    <property type="match status" value="1"/>
</dbReference>
<dbReference type="InterPro" id="IPR000827">
    <property type="entry name" value="Chemokine_CC_CS"/>
</dbReference>
<evidence type="ECO:0000313" key="12">
    <source>
        <dbReference type="Ensembl" id="ENSGALP00010044845.1"/>
    </source>
</evidence>
<name>A0A8V1AL34_CHICK</name>
<keyword evidence="3 9" id="KW-0145">Chemotaxis</keyword>
<dbReference type="SMART" id="SM00199">
    <property type="entry name" value="SCY"/>
    <property type="match status" value="1"/>
</dbReference>
<evidence type="ECO:0000259" key="11">
    <source>
        <dbReference type="SMART" id="SM00199"/>
    </source>
</evidence>
<feature type="transmembrane region" description="Helical" evidence="10">
    <location>
        <begin position="107"/>
        <end position="126"/>
    </location>
</feature>
<proteinExistence type="inferred from homology"/>
<dbReference type="SUPFAM" id="SSF54117">
    <property type="entry name" value="Interleukin 8-like chemokines"/>
    <property type="match status" value="1"/>
</dbReference>
<evidence type="ECO:0000256" key="8">
    <source>
        <dbReference type="ARBA" id="ARBA00023198"/>
    </source>
</evidence>
<dbReference type="CDD" id="cd00272">
    <property type="entry name" value="Chemokine_CC"/>
    <property type="match status" value="1"/>
</dbReference>
<gene>
    <name evidence="12" type="primary">CCL5</name>
</gene>
<evidence type="ECO:0000313" key="13">
    <source>
        <dbReference type="Proteomes" id="UP000000539"/>
    </source>
</evidence>
<dbReference type="GO" id="GO:0006955">
    <property type="term" value="P:immune response"/>
    <property type="evidence" value="ECO:0007669"/>
    <property type="project" value="InterPro"/>
</dbReference>
<comment type="subcellular location">
    <subcellularLocation>
        <location evidence="1 9">Secreted</location>
    </subcellularLocation>
</comment>
<keyword evidence="7" id="KW-1015">Disulfide bond</keyword>
<dbReference type="GO" id="GO:0006954">
    <property type="term" value="P:inflammatory response"/>
    <property type="evidence" value="ECO:0007669"/>
    <property type="project" value="UniProtKB-KW"/>
</dbReference>
<dbReference type="GO" id="GO:0008009">
    <property type="term" value="F:chemokine activity"/>
    <property type="evidence" value="ECO:0007669"/>
    <property type="project" value="InterPro"/>
</dbReference>
<reference evidence="12" key="2">
    <citation type="submission" date="2025-08" db="UniProtKB">
        <authorList>
            <consortium name="Ensembl"/>
        </authorList>
    </citation>
    <scope>IDENTIFICATION</scope>
    <source>
        <strain evidence="12">broiler</strain>
    </source>
</reference>